<gene>
    <name evidence="2" type="ORF">A2988_02190</name>
</gene>
<protein>
    <submittedName>
        <fullName evidence="2">Uncharacterized protein</fullName>
    </submittedName>
</protein>
<organism evidence="2 3">
    <name type="scientific">Candidatus Azambacteria bacterium RIFCSPLOWO2_01_FULL_46_25</name>
    <dbReference type="NCBI Taxonomy" id="1797298"/>
    <lineage>
        <taxon>Bacteria</taxon>
        <taxon>Candidatus Azamiibacteriota</taxon>
    </lineage>
</organism>
<proteinExistence type="predicted"/>
<dbReference type="EMBL" id="MEYS01000001">
    <property type="protein sequence ID" value="OGD34317.1"/>
    <property type="molecule type" value="Genomic_DNA"/>
</dbReference>
<dbReference type="STRING" id="1797298.A2988_02190"/>
<name>A0A1F5BUM3_9BACT</name>
<dbReference type="Proteomes" id="UP000176650">
    <property type="component" value="Unassembled WGS sequence"/>
</dbReference>
<sequence length="225" mass="23908">MNRTLIIIIFIVIIVFALGAGYYFYAPSGNAPSAGQNTPSQGRVIEEKLVIPDTKSITGSEGRVVDQGAISIALVPKDDNEKVIVPGAVLSVKGSYDLAKPEAAKWSSDAQLAFIKSLGAVTLEGKSSQWQIAFSSKIKKGKGYEVVIQGDGIVSQKEVDSGAVGGETPPNFADRDSLWALAQLAAIPQFQTASISAIIFSYNPDAKGWDYIIPNSFGKSAVRVR</sequence>
<accession>A0A1F5BUM3</accession>
<evidence type="ECO:0000313" key="3">
    <source>
        <dbReference type="Proteomes" id="UP000176650"/>
    </source>
</evidence>
<comment type="caution">
    <text evidence="2">The sequence shown here is derived from an EMBL/GenBank/DDBJ whole genome shotgun (WGS) entry which is preliminary data.</text>
</comment>
<feature type="transmembrane region" description="Helical" evidence="1">
    <location>
        <begin position="5"/>
        <end position="25"/>
    </location>
</feature>
<evidence type="ECO:0000256" key="1">
    <source>
        <dbReference type="SAM" id="Phobius"/>
    </source>
</evidence>
<keyword evidence="1" id="KW-0812">Transmembrane</keyword>
<keyword evidence="1" id="KW-0472">Membrane</keyword>
<keyword evidence="1" id="KW-1133">Transmembrane helix</keyword>
<dbReference type="AlphaFoldDB" id="A0A1F5BUM3"/>
<evidence type="ECO:0000313" key="2">
    <source>
        <dbReference type="EMBL" id="OGD34317.1"/>
    </source>
</evidence>
<reference evidence="2 3" key="1">
    <citation type="journal article" date="2016" name="Nat. Commun.">
        <title>Thousands of microbial genomes shed light on interconnected biogeochemical processes in an aquifer system.</title>
        <authorList>
            <person name="Anantharaman K."/>
            <person name="Brown C.T."/>
            <person name="Hug L.A."/>
            <person name="Sharon I."/>
            <person name="Castelle C.J."/>
            <person name="Probst A.J."/>
            <person name="Thomas B.C."/>
            <person name="Singh A."/>
            <person name="Wilkins M.J."/>
            <person name="Karaoz U."/>
            <person name="Brodie E.L."/>
            <person name="Williams K.H."/>
            <person name="Hubbard S.S."/>
            <person name="Banfield J.F."/>
        </authorList>
    </citation>
    <scope>NUCLEOTIDE SEQUENCE [LARGE SCALE GENOMIC DNA]</scope>
</reference>